<dbReference type="RefSeq" id="WP_272418902.1">
    <property type="nucleotide sequence ID" value="NZ_JAGTJJ010000006.1"/>
</dbReference>
<keyword evidence="2" id="KW-1185">Reference proteome</keyword>
<dbReference type="Proteomes" id="UP001151081">
    <property type="component" value="Unassembled WGS sequence"/>
</dbReference>
<dbReference type="InterPro" id="IPR018700">
    <property type="entry name" value="DUF2204"/>
</dbReference>
<dbReference type="Pfam" id="PF09970">
    <property type="entry name" value="DUF2204"/>
    <property type="match status" value="1"/>
</dbReference>
<dbReference type="EMBL" id="JAGTJJ010000006">
    <property type="protein sequence ID" value="MDC3981895.1"/>
    <property type="molecule type" value="Genomic_DNA"/>
</dbReference>
<gene>
    <name evidence="1" type="ORF">KEG57_15370</name>
</gene>
<dbReference type="SUPFAM" id="SSF81301">
    <property type="entry name" value="Nucleotidyltransferase"/>
    <property type="match status" value="1"/>
</dbReference>
<proteinExistence type="predicted"/>
<comment type="caution">
    <text evidence="1">The sequence shown here is derived from an EMBL/GenBank/DDBJ whole genome shotgun (WGS) entry which is preliminary data.</text>
</comment>
<dbReference type="AlphaFoldDB" id="A0A9X3X340"/>
<evidence type="ECO:0000313" key="2">
    <source>
        <dbReference type="Proteomes" id="UP001151081"/>
    </source>
</evidence>
<name>A0A9X3X340_9BACT</name>
<organism evidence="1 2">
    <name type="scientific">Polyangium jinanense</name>
    <dbReference type="NCBI Taxonomy" id="2829994"/>
    <lineage>
        <taxon>Bacteria</taxon>
        <taxon>Pseudomonadati</taxon>
        <taxon>Myxococcota</taxon>
        <taxon>Polyangia</taxon>
        <taxon>Polyangiales</taxon>
        <taxon>Polyangiaceae</taxon>
        <taxon>Polyangium</taxon>
    </lineage>
</organism>
<protein>
    <submittedName>
        <fullName evidence="1">Nucleotidyltransferase</fullName>
    </submittedName>
</protein>
<accession>A0A9X3X340</accession>
<sequence>MKLQQDLREFVGLLNSSGVEFIVVGGHAVAFHGHPRFTGDIDFFVRPTRANADRILGALATFGFGQLALSADDFMRPNAVVQLGRPPNRIDLLTSISGVDFDEAWDSRVSGSLDGLPVAFLGLEALLKNKRASGREKDVADVAKLMAIKAKTP</sequence>
<dbReference type="InterPro" id="IPR043519">
    <property type="entry name" value="NT_sf"/>
</dbReference>
<reference evidence="1 2" key="1">
    <citation type="submission" date="2021-04" db="EMBL/GenBank/DDBJ databases">
        <title>Genome analysis of Polyangium sp.</title>
        <authorList>
            <person name="Li Y."/>
            <person name="Wang J."/>
        </authorList>
    </citation>
    <scope>NUCLEOTIDE SEQUENCE [LARGE SCALE GENOMIC DNA]</scope>
    <source>
        <strain evidence="1 2">SDU14</strain>
    </source>
</reference>
<evidence type="ECO:0000313" key="1">
    <source>
        <dbReference type="EMBL" id="MDC3981895.1"/>
    </source>
</evidence>
<dbReference type="Gene3D" id="3.30.460.40">
    <property type="match status" value="1"/>
</dbReference>